<keyword evidence="11" id="KW-1185">Reference proteome</keyword>
<dbReference type="InterPro" id="IPR006710">
    <property type="entry name" value="Glyco_hydro_43"/>
</dbReference>
<dbReference type="Pfam" id="PF04616">
    <property type="entry name" value="Glyco_hydro_43"/>
    <property type="match status" value="1"/>
</dbReference>
<dbReference type="InterPro" id="IPR023296">
    <property type="entry name" value="Glyco_hydro_beta-prop_sf"/>
</dbReference>
<dbReference type="SUPFAM" id="SSF75005">
    <property type="entry name" value="Arabinanase/levansucrase/invertase"/>
    <property type="match status" value="1"/>
</dbReference>
<comment type="pathway">
    <text evidence="1">Glycan metabolism; L-arabinan degradation.</text>
</comment>
<comment type="caution">
    <text evidence="10">The sequence shown here is derived from an EMBL/GenBank/DDBJ whole genome shotgun (WGS) entry which is preliminary data.</text>
</comment>
<evidence type="ECO:0000256" key="8">
    <source>
        <dbReference type="SAM" id="SignalP"/>
    </source>
</evidence>
<dbReference type="InterPro" id="IPR035992">
    <property type="entry name" value="Ricin_B-like_lectins"/>
</dbReference>
<dbReference type="SMART" id="SM00458">
    <property type="entry name" value="RICIN"/>
    <property type="match status" value="1"/>
</dbReference>
<dbReference type="GO" id="GO:0005975">
    <property type="term" value="P:carbohydrate metabolic process"/>
    <property type="evidence" value="ECO:0007669"/>
    <property type="project" value="InterPro"/>
</dbReference>
<keyword evidence="8" id="KW-0732">Signal</keyword>
<evidence type="ECO:0000256" key="6">
    <source>
        <dbReference type="PIRSR" id="PIRSR606710-2"/>
    </source>
</evidence>
<feature type="chain" id="PRO_5030657082" evidence="8">
    <location>
        <begin position="26"/>
        <end position="487"/>
    </location>
</feature>
<reference evidence="10 11" key="1">
    <citation type="submission" date="2020-08" db="EMBL/GenBank/DDBJ databases">
        <title>Genomic Encyclopedia of Type Strains, Phase III (KMG-III): the genomes of soil and plant-associated and newly described type strains.</title>
        <authorList>
            <person name="Whitman W."/>
        </authorList>
    </citation>
    <scope>NUCLEOTIDE SEQUENCE [LARGE SCALE GENOMIC DNA]</scope>
    <source>
        <strain evidence="10 11">CECT 8799</strain>
    </source>
</reference>
<feature type="active site" description="Proton donor" evidence="5">
    <location>
        <position position="215"/>
    </location>
</feature>
<dbReference type="PANTHER" id="PTHR43301">
    <property type="entry name" value="ARABINAN ENDO-1,5-ALPHA-L-ARABINOSIDASE"/>
    <property type="match status" value="1"/>
</dbReference>
<evidence type="ECO:0000256" key="2">
    <source>
        <dbReference type="ARBA" id="ARBA00009865"/>
    </source>
</evidence>
<evidence type="ECO:0000256" key="4">
    <source>
        <dbReference type="ARBA" id="ARBA00023295"/>
    </source>
</evidence>
<dbReference type="EC" id="3.2.1.99" evidence="10"/>
<keyword evidence="4 7" id="KW-0326">Glycosidase</keyword>
<proteinExistence type="inferred from homology"/>
<keyword evidence="3 7" id="KW-0378">Hydrolase</keyword>
<dbReference type="CDD" id="cd00161">
    <property type="entry name" value="beta-trefoil_Ricin-like"/>
    <property type="match status" value="1"/>
</dbReference>
<evidence type="ECO:0000256" key="3">
    <source>
        <dbReference type="ARBA" id="ARBA00022801"/>
    </source>
</evidence>
<organism evidence="10 11">
    <name type="scientific">Microbulbifer rhizosphaerae</name>
    <dbReference type="NCBI Taxonomy" id="1562603"/>
    <lineage>
        <taxon>Bacteria</taxon>
        <taxon>Pseudomonadati</taxon>
        <taxon>Pseudomonadota</taxon>
        <taxon>Gammaproteobacteria</taxon>
        <taxon>Cellvibrionales</taxon>
        <taxon>Microbulbiferaceae</taxon>
        <taxon>Microbulbifer</taxon>
    </lineage>
</organism>
<feature type="active site" description="Proton acceptor" evidence="5">
    <location>
        <position position="36"/>
    </location>
</feature>
<sequence length="487" mass="54501">MKQIKTCLRGLFALVALAFACSAAAITLSGNTDIHDPATIQKEGNYYWTFGTGDGIVSRYSTDLENWTYGDTVFPAGSWPSWINDQVSNFAGNFWAPDVIHMNGKYYLYYSAFAETSDSFESAIGVAVTDSLNNPNWQDLGMVVSTKTQPLSSTGWKINTIDAGLFVDADNRVWMVYGSHYGGIYMVEVNPDTGLRMDSQRYPVVGNSGNWQEYEAAQVKYINGYYYMFVNLGECCAGNESTYYIVTGRSSSPTGPYLDQNGVDLWNYGGTTVLSTDGTYIGPGHFGYFNNYGQDLATIHYYDGTTDTGWPSRLDLLQLDFSSGWPSFTRDYTLKVGYDRLATATDGRVAIISRLSNKAVDVEAASRNGGANIIQWGYKDKPNQHWDLTHLGNGYYSLRPVHSGQSMDVHEWSSAEGGEIRQHPWTGDLNQQWLVESLDNGYYRILSRFSELSLDVYGQSMEDGGDIRQWTYWGGEGQQWELRYVNP</sequence>
<dbReference type="EMBL" id="JACHWZ010000006">
    <property type="protein sequence ID" value="MBB3060881.1"/>
    <property type="molecule type" value="Genomic_DNA"/>
</dbReference>
<feature type="signal peptide" evidence="8">
    <location>
        <begin position="1"/>
        <end position="25"/>
    </location>
</feature>
<evidence type="ECO:0000313" key="10">
    <source>
        <dbReference type="EMBL" id="MBB3060881.1"/>
    </source>
</evidence>
<dbReference type="Gene3D" id="2.80.10.50">
    <property type="match status" value="1"/>
</dbReference>
<dbReference type="Gene3D" id="2.115.10.20">
    <property type="entry name" value="Glycosyl hydrolase domain, family 43"/>
    <property type="match status" value="1"/>
</dbReference>
<dbReference type="InterPro" id="IPR000772">
    <property type="entry name" value="Ricin_B_lectin"/>
</dbReference>
<accession>A0A7W4Z8T3</accession>
<evidence type="ECO:0000256" key="1">
    <source>
        <dbReference type="ARBA" id="ARBA00004834"/>
    </source>
</evidence>
<dbReference type="PANTHER" id="PTHR43301:SF3">
    <property type="entry name" value="ARABINAN ENDO-1,5-ALPHA-L-ARABINOSIDASE A-RELATED"/>
    <property type="match status" value="1"/>
</dbReference>
<evidence type="ECO:0000313" key="11">
    <source>
        <dbReference type="Proteomes" id="UP000535937"/>
    </source>
</evidence>
<evidence type="ECO:0000256" key="5">
    <source>
        <dbReference type="PIRSR" id="PIRSR606710-1"/>
    </source>
</evidence>
<dbReference type="InterPro" id="IPR050727">
    <property type="entry name" value="GH43_arabinanases"/>
</dbReference>
<dbReference type="PROSITE" id="PS51257">
    <property type="entry name" value="PROKAR_LIPOPROTEIN"/>
    <property type="match status" value="1"/>
</dbReference>
<name>A0A7W4Z8T3_9GAMM</name>
<dbReference type="Pfam" id="PF14200">
    <property type="entry name" value="RicinB_lectin_2"/>
    <property type="match status" value="2"/>
</dbReference>
<comment type="similarity">
    <text evidence="2 7">Belongs to the glycosyl hydrolase 43 family.</text>
</comment>
<dbReference type="SUPFAM" id="SSF50370">
    <property type="entry name" value="Ricin B-like lectins"/>
    <property type="match status" value="1"/>
</dbReference>
<dbReference type="RefSeq" id="WP_183458702.1">
    <property type="nucleotide sequence ID" value="NZ_JACHWZ010000006.1"/>
</dbReference>
<dbReference type="AlphaFoldDB" id="A0A7W4Z8T3"/>
<feature type="domain" description="Ricin B lectin" evidence="9">
    <location>
        <begin position="346"/>
        <end position="483"/>
    </location>
</feature>
<dbReference type="GO" id="GO:0046558">
    <property type="term" value="F:arabinan endo-1,5-alpha-L-arabinosidase activity"/>
    <property type="evidence" value="ECO:0007669"/>
    <property type="project" value="UniProtKB-EC"/>
</dbReference>
<feature type="site" description="Important for catalytic activity, responsible for pKa modulation of the active site Glu and correct orientation of both the proton donor and substrate" evidence="6">
    <location>
        <position position="162"/>
    </location>
</feature>
<evidence type="ECO:0000256" key="7">
    <source>
        <dbReference type="RuleBase" id="RU361187"/>
    </source>
</evidence>
<gene>
    <name evidence="10" type="ORF">FHS09_001701</name>
</gene>
<protein>
    <submittedName>
        <fullName evidence="10">Arabinan endo-1,5-alpha-L-arabinosidase</fullName>
        <ecNumber evidence="10">3.2.1.99</ecNumber>
    </submittedName>
</protein>
<evidence type="ECO:0000259" key="9">
    <source>
        <dbReference type="SMART" id="SM00458"/>
    </source>
</evidence>
<dbReference type="PROSITE" id="PS50231">
    <property type="entry name" value="RICIN_B_LECTIN"/>
    <property type="match status" value="1"/>
</dbReference>
<dbReference type="Proteomes" id="UP000535937">
    <property type="component" value="Unassembled WGS sequence"/>
</dbReference>
<dbReference type="CDD" id="cd08998">
    <property type="entry name" value="GH43_Arb43a-like"/>
    <property type="match status" value="1"/>
</dbReference>